<dbReference type="Pfam" id="PF07642">
    <property type="entry name" value="BBP2"/>
    <property type="match status" value="1"/>
</dbReference>
<comment type="caution">
    <text evidence="1">The sequence shown here is derived from an EMBL/GenBank/DDBJ whole genome shotgun (WGS) entry which is preliminary data.</text>
</comment>
<name>A0A5J4SY97_9ZZZZ</name>
<dbReference type="Gene3D" id="2.40.160.10">
    <property type="entry name" value="Porin"/>
    <property type="match status" value="1"/>
</dbReference>
<dbReference type="InterPro" id="IPR011486">
    <property type="entry name" value="BBP2"/>
</dbReference>
<evidence type="ECO:0000313" key="1">
    <source>
        <dbReference type="EMBL" id="KAA6350987.1"/>
    </source>
</evidence>
<reference evidence="1" key="1">
    <citation type="submission" date="2019-03" db="EMBL/GenBank/DDBJ databases">
        <title>Single cell metagenomics reveals metabolic interactions within the superorganism composed of flagellate Streblomastix strix and complex community of Bacteroidetes bacteria on its surface.</title>
        <authorList>
            <person name="Treitli S.C."/>
            <person name="Kolisko M."/>
            <person name="Husnik F."/>
            <person name="Keeling P."/>
            <person name="Hampl V."/>
        </authorList>
    </citation>
    <scope>NUCLEOTIDE SEQUENCE</scope>
    <source>
        <strain evidence="1">STM</strain>
    </source>
</reference>
<dbReference type="InterPro" id="IPR023614">
    <property type="entry name" value="Porin_dom_sf"/>
</dbReference>
<dbReference type="SUPFAM" id="SSF56935">
    <property type="entry name" value="Porins"/>
    <property type="match status" value="1"/>
</dbReference>
<dbReference type="AlphaFoldDB" id="A0A5J4SY97"/>
<sequence length="342" mass="38175">MKKQWAFVKITACFCLFLLIDSFCSLQGQETEGFKPSGSPLIVLFGDYTTGLGKNNHEAGFNLTRSRMGYQYQVTPSLSAVSVLDVNAAGDTRTVNFHYAFLEWNYQDLTVDAGLVALSQFAVQEAFWGRRYIEKSFQDLNGFCFDSDAGVSLKYRFTDWLDADVTVINGEGTMHLNTNKTNRYGLGATLRPLAGLTLRAYLDIYGKPSLEPEPSVPLTIKNQSTIALFAGYRNEWFSLGAEYNRQTAKNFIGGNNYSGVSAYAGLPLGKRFDLFARYDYVDTETTGEYTFDWGSSVNKNTLIAGLEFHPVKHLQLSPNYRYIKPLAGDASHFICLNVGFSL</sequence>
<organism evidence="1">
    <name type="scientific">termite gut metagenome</name>
    <dbReference type="NCBI Taxonomy" id="433724"/>
    <lineage>
        <taxon>unclassified sequences</taxon>
        <taxon>metagenomes</taxon>
        <taxon>organismal metagenomes</taxon>
    </lineage>
</organism>
<dbReference type="EMBL" id="SNRY01000020">
    <property type="protein sequence ID" value="KAA6350987.1"/>
    <property type="molecule type" value="Genomic_DNA"/>
</dbReference>
<protein>
    <recommendedName>
        <fullName evidence="2">Porin</fullName>
    </recommendedName>
</protein>
<proteinExistence type="predicted"/>
<accession>A0A5J4SY97</accession>
<gene>
    <name evidence="1" type="ORF">EZS27_001684</name>
</gene>
<evidence type="ECO:0008006" key="2">
    <source>
        <dbReference type="Google" id="ProtNLM"/>
    </source>
</evidence>